<dbReference type="AlphaFoldDB" id="A0A811TCR9"/>
<dbReference type="Pfam" id="PF04014">
    <property type="entry name" value="MazE_antitoxin"/>
    <property type="match status" value="1"/>
</dbReference>
<dbReference type="NCBIfam" id="TIGR01439">
    <property type="entry name" value="lp_hng_hel_AbrB"/>
    <property type="match status" value="1"/>
</dbReference>
<evidence type="ECO:0000313" key="3">
    <source>
        <dbReference type="Proteomes" id="UP000634805"/>
    </source>
</evidence>
<sequence>MLVKVSSKGLITLPKPIREEFGIDKGDYLAVSTECSKIVFRKVKMEIDWENSDDVWKEYAAKKLAEE</sequence>
<evidence type="ECO:0000259" key="1">
    <source>
        <dbReference type="SMART" id="SM00966"/>
    </source>
</evidence>
<dbReference type="Gene3D" id="2.10.260.10">
    <property type="match status" value="1"/>
</dbReference>
<dbReference type="InterPro" id="IPR007159">
    <property type="entry name" value="SpoVT-AbrB_dom"/>
</dbReference>
<name>A0A811TCR9_9EURY</name>
<dbReference type="EMBL" id="CAJHIS010000065">
    <property type="protein sequence ID" value="CAD6495125.1"/>
    <property type="molecule type" value="Genomic_DNA"/>
</dbReference>
<dbReference type="PANTHER" id="PTHR34860:SF6">
    <property type="entry name" value="REPRESSOR-LIKE PROTEIN SSO7C3"/>
    <property type="match status" value="1"/>
</dbReference>
<feature type="domain" description="SpoVT-AbrB" evidence="1">
    <location>
        <begin position="3"/>
        <end position="48"/>
    </location>
</feature>
<proteinExistence type="predicted"/>
<accession>A0A811TCR9</accession>
<dbReference type="InterPro" id="IPR052975">
    <property type="entry name" value="Repressor-like_regulatory"/>
</dbReference>
<dbReference type="PANTHER" id="PTHR34860">
    <property type="entry name" value="REPRESSOR-LIKE PROTEIN SSO7C3"/>
    <property type="match status" value="1"/>
</dbReference>
<gene>
    <name evidence="2" type="ORF">EMLJLAPB_01217</name>
</gene>
<organism evidence="2 3">
    <name type="scientific">Candidatus Argoarchaeum ethanivorans</name>
    <dbReference type="NCBI Taxonomy" id="2608793"/>
    <lineage>
        <taxon>Archaea</taxon>
        <taxon>Methanobacteriati</taxon>
        <taxon>Methanobacteriota</taxon>
        <taxon>Stenosarchaea group</taxon>
        <taxon>Methanomicrobia</taxon>
        <taxon>Methanosarcinales</taxon>
        <taxon>Methanosarcinales incertae sedis</taxon>
        <taxon>GOM Arc I cluster</taxon>
        <taxon>Candidatus Argoarchaeum</taxon>
    </lineage>
</organism>
<reference evidence="2" key="1">
    <citation type="submission" date="2020-10" db="EMBL/GenBank/DDBJ databases">
        <authorList>
            <person name="Hahn C.J."/>
            <person name="Laso-Perez R."/>
            <person name="Vulcano F."/>
            <person name="Vaziourakis K.-M."/>
            <person name="Stokke R."/>
            <person name="Steen I.H."/>
            <person name="Teske A."/>
            <person name="Boetius A."/>
            <person name="Liebeke M."/>
            <person name="Amann R."/>
            <person name="Knittel K."/>
        </authorList>
    </citation>
    <scope>NUCLEOTIDE SEQUENCE</scope>
    <source>
        <strain evidence="2">Gfbio:e3339647-f889-4370-9287-4fb5cb688e4c:AG392D22_GoMArc1</strain>
    </source>
</reference>
<comment type="caution">
    <text evidence="2">The sequence shown here is derived from an EMBL/GenBank/DDBJ whole genome shotgun (WGS) entry which is preliminary data.</text>
</comment>
<dbReference type="SUPFAM" id="SSF89447">
    <property type="entry name" value="AbrB/MazE/MraZ-like"/>
    <property type="match status" value="1"/>
</dbReference>
<protein>
    <recommendedName>
        <fullName evidence="1">SpoVT-AbrB domain-containing protein</fullName>
    </recommendedName>
</protein>
<dbReference type="Proteomes" id="UP000634805">
    <property type="component" value="Unassembled WGS sequence"/>
</dbReference>
<dbReference type="GO" id="GO:0003677">
    <property type="term" value="F:DNA binding"/>
    <property type="evidence" value="ECO:0007669"/>
    <property type="project" value="InterPro"/>
</dbReference>
<dbReference type="InterPro" id="IPR037914">
    <property type="entry name" value="SpoVT-AbrB_sf"/>
</dbReference>
<evidence type="ECO:0000313" key="2">
    <source>
        <dbReference type="EMBL" id="CAD6495125.1"/>
    </source>
</evidence>
<dbReference type="SMART" id="SM00966">
    <property type="entry name" value="SpoVT_AbrB"/>
    <property type="match status" value="1"/>
</dbReference>